<keyword evidence="5 6" id="KW-0378">Hydrolase</keyword>
<organism evidence="9 10">
    <name type="scientific">Aliigemmobacter aestuarii</name>
    <dbReference type="NCBI Taxonomy" id="1445661"/>
    <lineage>
        <taxon>Bacteria</taxon>
        <taxon>Pseudomonadati</taxon>
        <taxon>Pseudomonadota</taxon>
        <taxon>Alphaproteobacteria</taxon>
        <taxon>Rhodobacterales</taxon>
        <taxon>Paracoccaceae</taxon>
        <taxon>Aliigemmobacter</taxon>
    </lineage>
</organism>
<evidence type="ECO:0000256" key="4">
    <source>
        <dbReference type="ARBA" id="ARBA00022741"/>
    </source>
</evidence>
<dbReference type="CDD" id="cd07409">
    <property type="entry name" value="MPP_CD73_N"/>
    <property type="match status" value="1"/>
</dbReference>
<dbReference type="PANTHER" id="PTHR11575:SF24">
    <property type="entry name" value="5'-NUCLEOTIDASE"/>
    <property type="match status" value="1"/>
</dbReference>
<dbReference type="InterPro" id="IPR029052">
    <property type="entry name" value="Metallo-depent_PP-like"/>
</dbReference>
<dbReference type="GO" id="GO:0016788">
    <property type="term" value="F:hydrolase activity, acting on ester bonds"/>
    <property type="evidence" value="ECO:0007669"/>
    <property type="project" value="InterPro"/>
</dbReference>
<dbReference type="PRINTS" id="PR01607">
    <property type="entry name" value="APYRASEFAMLY"/>
</dbReference>
<dbReference type="Gene3D" id="3.90.780.10">
    <property type="entry name" value="5'-Nucleotidase, C-terminal domain"/>
    <property type="match status" value="1"/>
</dbReference>
<dbReference type="SUPFAM" id="SSF56300">
    <property type="entry name" value="Metallo-dependent phosphatases"/>
    <property type="match status" value="1"/>
</dbReference>
<dbReference type="SUPFAM" id="SSF55816">
    <property type="entry name" value="5'-nucleotidase (syn. UDP-sugar hydrolase), C-terminal domain"/>
    <property type="match status" value="1"/>
</dbReference>
<dbReference type="PROSITE" id="PS00785">
    <property type="entry name" value="5_NUCLEOTIDASE_1"/>
    <property type="match status" value="1"/>
</dbReference>
<evidence type="ECO:0000313" key="10">
    <source>
        <dbReference type="Proteomes" id="UP000309450"/>
    </source>
</evidence>
<feature type="chain" id="PRO_5021042198" evidence="6">
    <location>
        <begin position="22"/>
        <end position="532"/>
    </location>
</feature>
<evidence type="ECO:0000259" key="8">
    <source>
        <dbReference type="Pfam" id="PF02872"/>
    </source>
</evidence>
<dbReference type="InterPro" id="IPR006146">
    <property type="entry name" value="5'-Nucleotdase_CS"/>
</dbReference>
<sequence length="532" mass="56383">MMSRLLLSGAVLALTTGVAQADYTLHVLHINDFHSRIEAVNRFDSTCSAEEAEKNECFGGAARLATKINELRDGLRAAGQNVVVLDAGDQFQGSLMYTTYKGAVEAEMMEKIGFDVMAVGNHEFDDGPDGFSAFLEKVSFPVISGNIDVSQSNVLAGKVQNHVVLEVGGEKIGIISALATDTPETSSPGEAVIFQDDIESLKADVATLEAEGVTKIIALTHVGISRDQEIAAAVPGIDLIVGGHSHTYLSSTDPKRAGAYPTWVSREDGSMVPVVQAYAYSKYLGHAELTFDDAGNLVYAGGNTILLDASVTPDPEIEARVKELAGPIEELKARVVAEAAAEIDGNRDNCRQIECTMGNLVADAMLDRVKDQGVTIAIANGGGLRASIDAGPVTMGEVLTVLPFQNTLSTFTVTGDVVLAALENGVSQVEEGAGRFPQVAGLKYTFDPAQPAGSRVSDVMVNEGGNWVALDPAKEYGLVSNNYVRGGGDGYRMFRDARNAYDYGPDLADVTAEFMAKMGAYTPALDGRITRK</sequence>
<dbReference type="GO" id="GO:0000166">
    <property type="term" value="F:nucleotide binding"/>
    <property type="evidence" value="ECO:0007669"/>
    <property type="project" value="UniProtKB-KW"/>
</dbReference>
<dbReference type="AlphaFoldDB" id="A0A4S3MRU9"/>
<keyword evidence="4 6" id="KW-0547">Nucleotide-binding</keyword>
<dbReference type="Gene3D" id="3.60.21.10">
    <property type="match status" value="1"/>
</dbReference>
<comment type="similarity">
    <text evidence="1 6">Belongs to the 5'-nucleotidase family.</text>
</comment>
<evidence type="ECO:0000256" key="6">
    <source>
        <dbReference type="RuleBase" id="RU362119"/>
    </source>
</evidence>
<name>A0A4S3MRU9_9RHOB</name>
<dbReference type="EMBL" id="SSND01000001">
    <property type="protein sequence ID" value="THD84854.1"/>
    <property type="molecule type" value="Genomic_DNA"/>
</dbReference>
<evidence type="ECO:0000256" key="2">
    <source>
        <dbReference type="ARBA" id="ARBA00022723"/>
    </source>
</evidence>
<dbReference type="GO" id="GO:0009166">
    <property type="term" value="P:nucleotide catabolic process"/>
    <property type="evidence" value="ECO:0007669"/>
    <property type="project" value="InterPro"/>
</dbReference>
<keyword evidence="3 6" id="KW-0732">Signal</keyword>
<dbReference type="InterPro" id="IPR036907">
    <property type="entry name" value="5'-Nucleotdase_C_sf"/>
</dbReference>
<feature type="domain" description="Calcineurin-like phosphoesterase" evidence="7">
    <location>
        <begin position="26"/>
        <end position="248"/>
    </location>
</feature>
<keyword evidence="10" id="KW-1185">Reference proteome</keyword>
<dbReference type="FunFam" id="3.60.21.10:FF:000020">
    <property type="entry name" value="NT5E isoform 4"/>
    <property type="match status" value="1"/>
</dbReference>
<dbReference type="OrthoDB" id="9803927at2"/>
<protein>
    <submittedName>
        <fullName evidence="9">Multifunctional 2',3'-cyclic-nucleotide 2'-phosphodiesterase/5'-nucleotidase/3'-nucleotidase</fullName>
    </submittedName>
</protein>
<dbReference type="PANTHER" id="PTHR11575">
    <property type="entry name" value="5'-NUCLEOTIDASE-RELATED"/>
    <property type="match status" value="1"/>
</dbReference>
<dbReference type="PROSITE" id="PS00786">
    <property type="entry name" value="5_NUCLEOTIDASE_2"/>
    <property type="match status" value="1"/>
</dbReference>
<accession>A0A4S3MRU9</accession>
<dbReference type="InterPro" id="IPR006179">
    <property type="entry name" value="5_nucleotidase/apyrase"/>
</dbReference>
<dbReference type="Proteomes" id="UP000309450">
    <property type="component" value="Unassembled WGS sequence"/>
</dbReference>
<dbReference type="InterPro" id="IPR008334">
    <property type="entry name" value="5'-Nucleotdase_C"/>
</dbReference>
<evidence type="ECO:0000259" key="7">
    <source>
        <dbReference type="Pfam" id="PF00149"/>
    </source>
</evidence>
<dbReference type="Pfam" id="PF00149">
    <property type="entry name" value="Metallophos"/>
    <property type="match status" value="1"/>
</dbReference>
<evidence type="ECO:0000256" key="1">
    <source>
        <dbReference type="ARBA" id="ARBA00006654"/>
    </source>
</evidence>
<gene>
    <name evidence="9" type="ORF">E7811_03775</name>
</gene>
<evidence type="ECO:0000313" key="9">
    <source>
        <dbReference type="EMBL" id="THD84854.1"/>
    </source>
</evidence>
<reference evidence="9 10" key="1">
    <citation type="submission" date="2019-04" db="EMBL/GenBank/DDBJ databases">
        <title>Draft genome sequence of Gemmobacter aestuarii sp. nov.</title>
        <authorList>
            <person name="Hameed A."/>
            <person name="Lin S.-Y."/>
            <person name="Shahina M."/>
            <person name="Lai W.-A."/>
            <person name="Young C.-C."/>
        </authorList>
    </citation>
    <scope>NUCLEOTIDE SEQUENCE [LARGE SCALE GENOMIC DNA]</scope>
    <source>
        <strain evidence="9 10">CC-PW-75</strain>
    </source>
</reference>
<evidence type="ECO:0000256" key="3">
    <source>
        <dbReference type="ARBA" id="ARBA00022729"/>
    </source>
</evidence>
<dbReference type="InterPro" id="IPR004843">
    <property type="entry name" value="Calcineurin-like_PHP"/>
</dbReference>
<proteinExistence type="inferred from homology"/>
<dbReference type="GO" id="GO:0046872">
    <property type="term" value="F:metal ion binding"/>
    <property type="evidence" value="ECO:0007669"/>
    <property type="project" value="UniProtKB-KW"/>
</dbReference>
<feature type="signal peptide" evidence="6">
    <location>
        <begin position="1"/>
        <end position="21"/>
    </location>
</feature>
<evidence type="ECO:0000256" key="5">
    <source>
        <dbReference type="ARBA" id="ARBA00022801"/>
    </source>
</evidence>
<feature type="domain" description="5'-Nucleotidase C-terminal" evidence="8">
    <location>
        <begin position="337"/>
        <end position="495"/>
    </location>
</feature>
<comment type="caution">
    <text evidence="9">The sequence shown here is derived from an EMBL/GenBank/DDBJ whole genome shotgun (WGS) entry which is preliminary data.</text>
</comment>
<dbReference type="Pfam" id="PF02872">
    <property type="entry name" value="5_nucleotid_C"/>
    <property type="match status" value="1"/>
</dbReference>
<keyword evidence="2" id="KW-0479">Metal-binding</keyword>
<dbReference type="RefSeq" id="WP_136393233.1">
    <property type="nucleotide sequence ID" value="NZ_SSND01000001.1"/>
</dbReference>